<dbReference type="OrthoDB" id="414776at2759"/>
<dbReference type="EMBL" id="BGPR01016171">
    <property type="protein sequence ID" value="GBN72094.1"/>
    <property type="molecule type" value="Genomic_DNA"/>
</dbReference>
<evidence type="ECO:0008006" key="3">
    <source>
        <dbReference type="Google" id="ProtNLM"/>
    </source>
</evidence>
<sequence length="308" mass="35923">MSQLLGYLTKYSGENFYCYSCLHRFTTDSLLKADLPNCNGYNPQRIIMIEPGEDRVLEFKQQKCLQALPHEIIVIPNTMEKYISFSIRRKRENFPVTLQFVNSFQFLYTSLQKLIENLDQSKFTIMRSCMSSSQRRDLLLKKGIYPYEYTSTFDKFEETELPPRSAFHSSLTNEGITEAEYERAQNVWKCFNIKNLAEYHDLYVTTRIGYVSAFACELNEWNEWLSPEEISQQQICQTPDNSAVGYILEVDMEYQAELHNLYNSHPLAPERVTITPNLLSSTALQILTEMNMKPESKSEKLVPNLNNK</sequence>
<name>A0A4Y2R8J8_ARAVE</name>
<organism evidence="1 2">
    <name type="scientific">Araneus ventricosus</name>
    <name type="common">Orbweaver spider</name>
    <name type="synonym">Epeira ventricosa</name>
    <dbReference type="NCBI Taxonomy" id="182803"/>
    <lineage>
        <taxon>Eukaryota</taxon>
        <taxon>Metazoa</taxon>
        <taxon>Ecdysozoa</taxon>
        <taxon>Arthropoda</taxon>
        <taxon>Chelicerata</taxon>
        <taxon>Arachnida</taxon>
        <taxon>Araneae</taxon>
        <taxon>Araneomorphae</taxon>
        <taxon>Entelegynae</taxon>
        <taxon>Araneoidea</taxon>
        <taxon>Araneidae</taxon>
        <taxon>Araneus</taxon>
    </lineage>
</organism>
<dbReference type="Proteomes" id="UP000499080">
    <property type="component" value="Unassembled WGS sequence"/>
</dbReference>
<accession>A0A4Y2R8J8</accession>
<proteinExistence type="predicted"/>
<evidence type="ECO:0000313" key="2">
    <source>
        <dbReference type="Proteomes" id="UP000499080"/>
    </source>
</evidence>
<dbReference type="PANTHER" id="PTHR31511:SF12">
    <property type="entry name" value="RHO TERMINATION FACTOR N-TERMINAL DOMAIN-CONTAINING PROTEIN"/>
    <property type="match status" value="1"/>
</dbReference>
<gene>
    <name evidence="1" type="ORF">AVEN_124858_1</name>
</gene>
<evidence type="ECO:0000313" key="1">
    <source>
        <dbReference type="EMBL" id="GBN72094.1"/>
    </source>
</evidence>
<dbReference type="PANTHER" id="PTHR31511">
    <property type="entry name" value="PROTEIN CBG23764"/>
    <property type="match status" value="1"/>
</dbReference>
<keyword evidence="2" id="KW-1185">Reference proteome</keyword>
<comment type="caution">
    <text evidence="1">The sequence shown here is derived from an EMBL/GenBank/DDBJ whole genome shotgun (WGS) entry which is preliminary data.</text>
</comment>
<protein>
    <recommendedName>
        <fullName evidence="3">DNA-directed DNA polymerase</fullName>
    </recommendedName>
</protein>
<reference evidence="1 2" key="1">
    <citation type="journal article" date="2019" name="Sci. Rep.">
        <title>Orb-weaving spider Araneus ventricosus genome elucidates the spidroin gene catalogue.</title>
        <authorList>
            <person name="Kono N."/>
            <person name="Nakamura H."/>
            <person name="Ohtoshi R."/>
            <person name="Moran D.A.P."/>
            <person name="Shinohara A."/>
            <person name="Yoshida Y."/>
            <person name="Fujiwara M."/>
            <person name="Mori M."/>
            <person name="Tomita M."/>
            <person name="Arakawa K."/>
        </authorList>
    </citation>
    <scope>NUCLEOTIDE SEQUENCE [LARGE SCALE GENOMIC DNA]</scope>
</reference>
<dbReference type="AlphaFoldDB" id="A0A4Y2R8J8"/>